<dbReference type="EMBL" id="CADEAL010001890">
    <property type="protein sequence ID" value="CAB1436416.1"/>
    <property type="molecule type" value="Genomic_DNA"/>
</dbReference>
<protein>
    <recommendedName>
        <fullName evidence="4">Hemogen</fullName>
    </recommendedName>
</protein>
<proteinExistence type="predicted"/>
<name>A0A9N7YR14_PLEPL</name>
<comment type="caution">
    <text evidence="2">The sequence shown here is derived from an EMBL/GenBank/DDBJ whole genome shotgun (WGS) entry which is preliminary data.</text>
</comment>
<gene>
    <name evidence="2" type="ORF">PLEPLA_LOCUS24449</name>
</gene>
<feature type="compositionally biased region" description="Basic and acidic residues" evidence="1">
    <location>
        <begin position="1"/>
        <end position="55"/>
    </location>
</feature>
<accession>A0A9N7YR14</accession>
<keyword evidence="3" id="KW-1185">Reference proteome</keyword>
<evidence type="ECO:0000313" key="3">
    <source>
        <dbReference type="Proteomes" id="UP001153269"/>
    </source>
</evidence>
<feature type="region of interest" description="Disordered" evidence="1">
    <location>
        <begin position="1"/>
        <end position="71"/>
    </location>
</feature>
<evidence type="ECO:0000313" key="2">
    <source>
        <dbReference type="EMBL" id="CAB1436416.1"/>
    </source>
</evidence>
<dbReference type="Proteomes" id="UP001153269">
    <property type="component" value="Unassembled WGS sequence"/>
</dbReference>
<sequence>MEETLQQEKQETEGGIRRRLRDRDLLRKRKAEAEEKETNQEERQRKRSRADEKSGTKRRGRPRKSEPTLEIPHQFTRVKHFFLSQFLPLWSFCKLQMLFQSQLCPKSQFQLPHQVETLCTEARDRGAFELIEDLGPDEEEDLSLLQDKTADEDLTEPPSIIIPEQDKMCSIPTLSSQPPPEYLPGNYSNL</sequence>
<dbReference type="AlphaFoldDB" id="A0A9N7YR14"/>
<feature type="region of interest" description="Disordered" evidence="1">
    <location>
        <begin position="170"/>
        <end position="190"/>
    </location>
</feature>
<organism evidence="2 3">
    <name type="scientific">Pleuronectes platessa</name>
    <name type="common">European plaice</name>
    <dbReference type="NCBI Taxonomy" id="8262"/>
    <lineage>
        <taxon>Eukaryota</taxon>
        <taxon>Metazoa</taxon>
        <taxon>Chordata</taxon>
        <taxon>Craniata</taxon>
        <taxon>Vertebrata</taxon>
        <taxon>Euteleostomi</taxon>
        <taxon>Actinopterygii</taxon>
        <taxon>Neopterygii</taxon>
        <taxon>Teleostei</taxon>
        <taxon>Neoteleostei</taxon>
        <taxon>Acanthomorphata</taxon>
        <taxon>Carangaria</taxon>
        <taxon>Pleuronectiformes</taxon>
        <taxon>Pleuronectoidei</taxon>
        <taxon>Pleuronectidae</taxon>
        <taxon>Pleuronectes</taxon>
    </lineage>
</organism>
<evidence type="ECO:0008006" key="4">
    <source>
        <dbReference type="Google" id="ProtNLM"/>
    </source>
</evidence>
<evidence type="ECO:0000256" key="1">
    <source>
        <dbReference type="SAM" id="MobiDB-lite"/>
    </source>
</evidence>
<reference evidence="2" key="1">
    <citation type="submission" date="2020-03" db="EMBL/GenBank/DDBJ databases">
        <authorList>
            <person name="Weist P."/>
        </authorList>
    </citation>
    <scope>NUCLEOTIDE SEQUENCE</scope>
</reference>